<name>A0ABP5WZS7_9ACTN</name>
<organism evidence="2 3">
    <name type="scientific">Actinomadura vinacea</name>
    <dbReference type="NCBI Taxonomy" id="115336"/>
    <lineage>
        <taxon>Bacteria</taxon>
        <taxon>Bacillati</taxon>
        <taxon>Actinomycetota</taxon>
        <taxon>Actinomycetes</taxon>
        <taxon>Streptosporangiales</taxon>
        <taxon>Thermomonosporaceae</taxon>
        <taxon>Actinomadura</taxon>
    </lineage>
</organism>
<evidence type="ECO:0000313" key="3">
    <source>
        <dbReference type="Proteomes" id="UP001501231"/>
    </source>
</evidence>
<dbReference type="Proteomes" id="UP001501231">
    <property type="component" value="Unassembled WGS sequence"/>
</dbReference>
<dbReference type="InterPro" id="IPR010753">
    <property type="entry name" value="DUF1330"/>
</dbReference>
<comment type="caution">
    <text evidence="2">The sequence shown here is derived from an EMBL/GenBank/DDBJ whole genome shotgun (WGS) entry which is preliminary data.</text>
</comment>
<sequence>MHYVLFVRTDATPDAELGRYLAGVGATLAEHDGQLLAFGAPARLEGPVEYTKMALVAFPSEQAARGWYASDGYQELADWRVQVMGHPVDVNLLAGLTA</sequence>
<keyword evidence="3" id="KW-1185">Reference proteome</keyword>
<dbReference type="SUPFAM" id="SSF54909">
    <property type="entry name" value="Dimeric alpha+beta barrel"/>
    <property type="match status" value="1"/>
</dbReference>
<dbReference type="RefSeq" id="WP_344594245.1">
    <property type="nucleotide sequence ID" value="NZ_BAAARW010000024.1"/>
</dbReference>
<dbReference type="EMBL" id="BAAARW010000024">
    <property type="protein sequence ID" value="GAA2440619.1"/>
    <property type="molecule type" value="Genomic_DNA"/>
</dbReference>
<gene>
    <name evidence="2" type="ORF">GCM10010191_65670</name>
</gene>
<evidence type="ECO:0000313" key="2">
    <source>
        <dbReference type="EMBL" id="GAA2440619.1"/>
    </source>
</evidence>
<dbReference type="Gene3D" id="3.30.70.100">
    <property type="match status" value="1"/>
</dbReference>
<feature type="domain" description="DUF1330" evidence="1">
    <location>
        <begin position="7"/>
        <end position="82"/>
    </location>
</feature>
<evidence type="ECO:0000259" key="1">
    <source>
        <dbReference type="Pfam" id="PF07045"/>
    </source>
</evidence>
<accession>A0ABP5WZS7</accession>
<proteinExistence type="predicted"/>
<reference evidence="3" key="1">
    <citation type="journal article" date="2019" name="Int. J. Syst. Evol. Microbiol.">
        <title>The Global Catalogue of Microorganisms (GCM) 10K type strain sequencing project: providing services to taxonomists for standard genome sequencing and annotation.</title>
        <authorList>
            <consortium name="The Broad Institute Genomics Platform"/>
            <consortium name="The Broad Institute Genome Sequencing Center for Infectious Disease"/>
            <person name="Wu L."/>
            <person name="Ma J."/>
        </authorList>
    </citation>
    <scope>NUCLEOTIDE SEQUENCE [LARGE SCALE GENOMIC DNA]</scope>
    <source>
        <strain evidence="3">JCM 3325</strain>
    </source>
</reference>
<dbReference type="Pfam" id="PF07045">
    <property type="entry name" value="DUF1330"/>
    <property type="match status" value="1"/>
</dbReference>
<dbReference type="InterPro" id="IPR011008">
    <property type="entry name" value="Dimeric_a/b-barrel"/>
</dbReference>
<protein>
    <recommendedName>
        <fullName evidence="1">DUF1330 domain-containing protein</fullName>
    </recommendedName>
</protein>